<dbReference type="Proteomes" id="UP000029424">
    <property type="component" value="Chromosome 2"/>
</dbReference>
<dbReference type="KEGG" id="bok:DM82_5680"/>
<accession>A0AAI8BCT6</accession>
<sequence>MTFAPRTIPRQIDYASSRAATIAVGVAAFPQLSNAAGPGPDRSSAHVMTVAAHKSVDARIDSLHRRLRSCDRHERYGQPAFLRRNRRRARRRRRKTDHGVSGAVRQRVRYAKAEHGCNFPWQWPPHHQERTVLDIPSEPAVHGDRERTDSGSYTGQSDGCFCQTCAPRHNGPEIGHANRRPDRHDRLPRRRAAVACGKNEPPWGAGRSRAHDASGRSPLRPSPERSRRRLLRRSRLCQWRASGDLRADTGAGHRPIHTATATLKRDSVPATRSPCSTSTCRSSPLRF</sequence>
<evidence type="ECO:0000313" key="3">
    <source>
        <dbReference type="Proteomes" id="UP000029424"/>
    </source>
</evidence>
<evidence type="ECO:0000313" key="2">
    <source>
        <dbReference type="EMBL" id="AIO69760.1"/>
    </source>
</evidence>
<name>A0AAI8BCT6_9BURK</name>
<feature type="compositionally biased region" description="Basic residues" evidence="1">
    <location>
        <begin position="83"/>
        <end position="96"/>
    </location>
</feature>
<proteinExistence type="predicted"/>
<feature type="region of interest" description="Disordered" evidence="1">
    <location>
        <begin position="169"/>
        <end position="188"/>
    </location>
</feature>
<feature type="region of interest" description="Disordered" evidence="1">
    <location>
        <begin position="82"/>
        <end position="102"/>
    </location>
</feature>
<keyword evidence="3" id="KW-1185">Reference proteome</keyword>
<reference evidence="2 3" key="1">
    <citation type="submission" date="2014-06" db="EMBL/GenBank/DDBJ databases">
        <authorList>
            <person name="Bishop-Lilly K.A."/>
            <person name="Broomall S.M."/>
            <person name="Chain P.S."/>
            <person name="Chertkov O."/>
            <person name="Coyne S.R."/>
            <person name="Daligault H.E."/>
            <person name="Davenport K.W."/>
            <person name="Erkkila T."/>
            <person name="Frey K.G."/>
            <person name="Gibbons H.S."/>
            <person name="Gu W."/>
            <person name="Jaissle J."/>
            <person name="Johnson S.L."/>
            <person name="Koroleva G.I."/>
            <person name="Ladner J.T."/>
            <person name="Lo C.-C."/>
            <person name="Minogue T.D."/>
            <person name="Munk C."/>
            <person name="Palacios G.F."/>
            <person name="Redden C.L."/>
            <person name="Rosenzweig C.N."/>
            <person name="Scholz M.B."/>
            <person name="Teshima H."/>
            <person name="Xu Y."/>
        </authorList>
    </citation>
    <scope>NUCLEOTIDE SEQUENCE [LARGE SCALE GENOMIC DNA]</scope>
    <source>
        <strain evidence="2 3">EO147</strain>
    </source>
</reference>
<organism evidence="2 3">
    <name type="scientific">Burkholderia oklahomensis</name>
    <dbReference type="NCBI Taxonomy" id="342113"/>
    <lineage>
        <taxon>Bacteria</taxon>
        <taxon>Pseudomonadati</taxon>
        <taxon>Pseudomonadota</taxon>
        <taxon>Betaproteobacteria</taxon>
        <taxon>Burkholderiales</taxon>
        <taxon>Burkholderiaceae</taxon>
        <taxon>Burkholderia</taxon>
        <taxon>pseudomallei group</taxon>
    </lineage>
</organism>
<feature type="region of interest" description="Disordered" evidence="1">
    <location>
        <begin position="265"/>
        <end position="287"/>
    </location>
</feature>
<feature type="region of interest" description="Disordered" evidence="1">
    <location>
        <begin position="194"/>
        <end position="229"/>
    </location>
</feature>
<protein>
    <submittedName>
        <fullName evidence="2">Uncharacterized protein</fullName>
    </submittedName>
</protein>
<dbReference type="EMBL" id="CP008727">
    <property type="protein sequence ID" value="AIO69760.1"/>
    <property type="molecule type" value="Genomic_DNA"/>
</dbReference>
<dbReference type="AlphaFoldDB" id="A0AAI8BCT6"/>
<feature type="compositionally biased region" description="Low complexity" evidence="1">
    <location>
        <begin position="271"/>
        <end position="287"/>
    </location>
</feature>
<evidence type="ECO:0000256" key="1">
    <source>
        <dbReference type="SAM" id="MobiDB-lite"/>
    </source>
</evidence>
<gene>
    <name evidence="2" type="ORF">DM82_5680</name>
</gene>